<feature type="non-terminal residue" evidence="10">
    <location>
        <position position="177"/>
    </location>
</feature>
<evidence type="ECO:0000313" key="10">
    <source>
        <dbReference type="EMBL" id="NXT70147.1"/>
    </source>
</evidence>
<keyword evidence="4 7" id="KW-0863">Zinc-finger</keyword>
<evidence type="ECO:0000256" key="7">
    <source>
        <dbReference type="PROSITE-ProRule" id="PRU00042"/>
    </source>
</evidence>
<evidence type="ECO:0000256" key="8">
    <source>
        <dbReference type="SAM" id="MobiDB-lite"/>
    </source>
</evidence>
<dbReference type="SUPFAM" id="SSF57667">
    <property type="entry name" value="beta-beta-alpha zinc fingers"/>
    <property type="match status" value="1"/>
</dbReference>
<feature type="region of interest" description="Disordered" evidence="8">
    <location>
        <begin position="1"/>
        <end position="66"/>
    </location>
</feature>
<accession>A0A7L3EQI1</accession>
<evidence type="ECO:0000256" key="2">
    <source>
        <dbReference type="ARBA" id="ARBA00022723"/>
    </source>
</evidence>
<keyword evidence="3" id="KW-0677">Repeat</keyword>
<keyword evidence="11" id="KW-1185">Reference proteome</keyword>
<dbReference type="SMART" id="SM00355">
    <property type="entry name" value="ZnF_C2H2"/>
    <property type="match status" value="2"/>
</dbReference>
<dbReference type="EMBL" id="VZTR01027170">
    <property type="protein sequence ID" value="NXT70147.1"/>
    <property type="molecule type" value="Genomic_DNA"/>
</dbReference>
<evidence type="ECO:0000256" key="5">
    <source>
        <dbReference type="ARBA" id="ARBA00022833"/>
    </source>
</evidence>
<organism evidence="10 11">
    <name type="scientific">Chaetops frenatus</name>
    <name type="common">Rufous rock-jumper</name>
    <dbReference type="NCBI Taxonomy" id="221966"/>
    <lineage>
        <taxon>Eukaryota</taxon>
        <taxon>Metazoa</taxon>
        <taxon>Chordata</taxon>
        <taxon>Craniata</taxon>
        <taxon>Vertebrata</taxon>
        <taxon>Euteleostomi</taxon>
        <taxon>Archelosauria</taxon>
        <taxon>Archosauria</taxon>
        <taxon>Dinosauria</taxon>
        <taxon>Saurischia</taxon>
        <taxon>Theropoda</taxon>
        <taxon>Coelurosauria</taxon>
        <taxon>Aves</taxon>
        <taxon>Neognathae</taxon>
        <taxon>Neoaves</taxon>
        <taxon>Telluraves</taxon>
        <taxon>Australaves</taxon>
        <taxon>Passeriformes</taxon>
        <taxon>Picathartidae</taxon>
        <taxon>Chaetops</taxon>
    </lineage>
</organism>
<dbReference type="GO" id="GO:0000978">
    <property type="term" value="F:RNA polymerase II cis-regulatory region sequence-specific DNA binding"/>
    <property type="evidence" value="ECO:0007669"/>
    <property type="project" value="TreeGrafter"/>
</dbReference>
<protein>
    <submittedName>
        <fullName evidence="10">ZN382 protein</fullName>
    </submittedName>
</protein>
<feature type="non-terminal residue" evidence="10">
    <location>
        <position position="1"/>
    </location>
</feature>
<comment type="subcellular location">
    <subcellularLocation>
        <location evidence="1">Nucleus</location>
    </subcellularLocation>
</comment>
<dbReference type="GO" id="GO:0005634">
    <property type="term" value="C:nucleus"/>
    <property type="evidence" value="ECO:0007669"/>
    <property type="project" value="UniProtKB-SubCell"/>
</dbReference>
<evidence type="ECO:0000256" key="6">
    <source>
        <dbReference type="ARBA" id="ARBA00023242"/>
    </source>
</evidence>
<dbReference type="PANTHER" id="PTHR23226">
    <property type="entry name" value="ZINC FINGER AND SCAN DOMAIN-CONTAINING"/>
    <property type="match status" value="1"/>
</dbReference>
<dbReference type="PROSITE" id="PS00028">
    <property type="entry name" value="ZINC_FINGER_C2H2_1"/>
    <property type="match status" value="1"/>
</dbReference>
<keyword evidence="5" id="KW-0862">Zinc</keyword>
<name>A0A7L3EQI1_9PASS</name>
<feature type="domain" description="C2H2-type" evidence="9">
    <location>
        <begin position="124"/>
        <end position="151"/>
    </location>
</feature>
<evidence type="ECO:0000256" key="3">
    <source>
        <dbReference type="ARBA" id="ARBA00022737"/>
    </source>
</evidence>
<comment type="caution">
    <text evidence="10">The sequence shown here is derived from an EMBL/GenBank/DDBJ whole genome shotgun (WGS) entry which is preliminary data.</text>
</comment>
<keyword evidence="6" id="KW-0539">Nucleus</keyword>
<dbReference type="PANTHER" id="PTHR23226:SF416">
    <property type="entry name" value="FI01424P"/>
    <property type="match status" value="1"/>
</dbReference>
<dbReference type="GO" id="GO:0000981">
    <property type="term" value="F:DNA-binding transcription factor activity, RNA polymerase II-specific"/>
    <property type="evidence" value="ECO:0007669"/>
    <property type="project" value="TreeGrafter"/>
</dbReference>
<dbReference type="GO" id="GO:0008270">
    <property type="term" value="F:zinc ion binding"/>
    <property type="evidence" value="ECO:0007669"/>
    <property type="project" value="UniProtKB-KW"/>
</dbReference>
<feature type="domain" description="C2H2-type" evidence="9">
    <location>
        <begin position="153"/>
        <end position="177"/>
    </location>
</feature>
<reference evidence="10 11" key="1">
    <citation type="submission" date="2019-09" db="EMBL/GenBank/DDBJ databases">
        <title>Bird 10,000 Genomes (B10K) Project - Family phase.</title>
        <authorList>
            <person name="Zhang G."/>
        </authorList>
    </citation>
    <scope>NUCLEOTIDE SEQUENCE [LARGE SCALE GENOMIC DNA]</scope>
    <source>
        <strain evidence="10">B10K-DU-012-41</strain>
    </source>
</reference>
<dbReference type="Proteomes" id="UP000563107">
    <property type="component" value="Unassembled WGS sequence"/>
</dbReference>
<dbReference type="InterPro" id="IPR013087">
    <property type="entry name" value="Znf_C2H2_type"/>
</dbReference>
<evidence type="ECO:0000256" key="1">
    <source>
        <dbReference type="ARBA" id="ARBA00004123"/>
    </source>
</evidence>
<sequence>LPGALRVLSHTDPNSKFSHMKEESHGAVPCAGGHSGAPDTRLSRGDTLFPAGAWSGSDSKDDTGGHWALGSDVPCSGRRDTEPRGCAGALPREIPAAPGLLIGGTRGPSCGAEAALRAHPGRPFLCGTCGKSFRHRRSLLAHKKLRGGARARHGCAECGRAFCLRGDLLRHRDTHRA</sequence>
<gene>
    <name evidence="10" type="primary">Znf382</name>
    <name evidence="10" type="ORF">CHAFRE_R15025</name>
</gene>
<dbReference type="PROSITE" id="PS50157">
    <property type="entry name" value="ZINC_FINGER_C2H2_2"/>
    <property type="match status" value="2"/>
</dbReference>
<dbReference type="Pfam" id="PF00096">
    <property type="entry name" value="zf-C2H2"/>
    <property type="match status" value="2"/>
</dbReference>
<evidence type="ECO:0000313" key="11">
    <source>
        <dbReference type="Proteomes" id="UP000563107"/>
    </source>
</evidence>
<proteinExistence type="predicted"/>
<evidence type="ECO:0000256" key="4">
    <source>
        <dbReference type="ARBA" id="ARBA00022771"/>
    </source>
</evidence>
<dbReference type="Gene3D" id="3.30.160.60">
    <property type="entry name" value="Classic Zinc Finger"/>
    <property type="match status" value="1"/>
</dbReference>
<dbReference type="InterPro" id="IPR036236">
    <property type="entry name" value="Znf_C2H2_sf"/>
</dbReference>
<evidence type="ECO:0000259" key="9">
    <source>
        <dbReference type="PROSITE" id="PS50157"/>
    </source>
</evidence>
<keyword evidence="2" id="KW-0479">Metal-binding</keyword>
<dbReference type="AlphaFoldDB" id="A0A7L3EQI1"/>